<dbReference type="Proteomes" id="UP001321473">
    <property type="component" value="Unassembled WGS sequence"/>
</dbReference>
<evidence type="ECO:0000259" key="2">
    <source>
        <dbReference type="SMART" id="SM00703"/>
    </source>
</evidence>
<dbReference type="InterPro" id="IPR006621">
    <property type="entry name" value="Nose-resist-to-fluoxetine_N"/>
</dbReference>
<feature type="transmembrane region" description="Helical" evidence="1">
    <location>
        <begin position="153"/>
        <end position="176"/>
    </location>
</feature>
<evidence type="ECO:0000313" key="3">
    <source>
        <dbReference type="EMBL" id="KAK8780673.1"/>
    </source>
</evidence>
<feature type="transmembrane region" description="Helical" evidence="1">
    <location>
        <begin position="328"/>
        <end position="346"/>
    </location>
</feature>
<keyword evidence="1" id="KW-1133">Transmembrane helix</keyword>
<keyword evidence="4" id="KW-1185">Reference proteome</keyword>
<evidence type="ECO:0000313" key="4">
    <source>
        <dbReference type="Proteomes" id="UP001321473"/>
    </source>
</evidence>
<sequence>MAPCHPSVCPGCCPCTAVSSTGTSWALKFLDATGKFPSGVLTALSPSSDPGSYDECLSIGDRESAGMAGRYCTVLWVASAASLVSKLSGSDGSWNDTFQNSVKRIRQGVCVPSHCSGSELEALIEKVFNGSSTTATVSACRSRNDLTLTHTQLAIVCIFIVWITLVAFSTLLHFYWDRKETSSKETADSCLRRLTVALSAVTSIKRLLLVSQEKHMAAVQPLKAISLLWIILGMTYRSRLLEHTMVDSAMCLSKCSNESRWRCAGEHELDNEWGSDILYTLAASSDLAYTTVLLISGYCAANTVLELHRLKVSYVRRLIAVICLKNRLTVSAVLTLGAFLLYPLFVDGPGADRVLPRLSAVCQRRWGFVLVHLNNLRGHENVVAPLGRPPLLAFGAVGSSIGAQCETQLRKPVYGRQVTNNPAVIRLVHDVLGCRTVAALGRLSLGAYLCSWMIAMHGVLSARHTLEAGQAFVVRDFVANTMLSYVAALLFYVACDGPAQSLCSLLRTLVIGREAARRRRSFDECDRKVRFLSELLGLEAPRSAKELPHQQYTSRTLQRISSLKDMVLHL</sequence>
<protein>
    <recommendedName>
        <fullName evidence="2">Nose resistant-to-fluoxetine protein N-terminal domain-containing protein</fullName>
    </recommendedName>
</protein>
<evidence type="ECO:0000256" key="1">
    <source>
        <dbReference type="SAM" id="Phobius"/>
    </source>
</evidence>
<dbReference type="PANTHER" id="PTHR11161">
    <property type="entry name" value="O-ACYLTRANSFERASE"/>
    <property type="match status" value="1"/>
</dbReference>
<dbReference type="SMART" id="SM00703">
    <property type="entry name" value="NRF"/>
    <property type="match status" value="1"/>
</dbReference>
<name>A0AAQ4F1N3_AMBAM</name>
<dbReference type="AlphaFoldDB" id="A0AAQ4F1N3"/>
<dbReference type="PANTHER" id="PTHR11161:SF0">
    <property type="entry name" value="O-ACYLTRANSFERASE LIKE PROTEIN"/>
    <property type="match status" value="1"/>
</dbReference>
<comment type="caution">
    <text evidence="3">The sequence shown here is derived from an EMBL/GenBank/DDBJ whole genome shotgun (WGS) entry which is preliminary data.</text>
</comment>
<dbReference type="Pfam" id="PF20146">
    <property type="entry name" value="NRF"/>
    <property type="match status" value="1"/>
</dbReference>
<reference evidence="3 4" key="1">
    <citation type="journal article" date="2023" name="Arcadia Sci">
        <title>De novo assembly of a long-read Amblyomma americanum tick genome.</title>
        <authorList>
            <person name="Chou S."/>
            <person name="Poskanzer K.E."/>
            <person name="Rollins M."/>
            <person name="Thuy-Boun P.S."/>
        </authorList>
    </citation>
    <scope>NUCLEOTIDE SEQUENCE [LARGE SCALE GENOMIC DNA]</scope>
    <source>
        <strain evidence="3">F_SG_1</strain>
        <tissue evidence="3">Salivary glands</tissue>
    </source>
</reference>
<organism evidence="3 4">
    <name type="scientific">Amblyomma americanum</name>
    <name type="common">Lone star tick</name>
    <dbReference type="NCBI Taxonomy" id="6943"/>
    <lineage>
        <taxon>Eukaryota</taxon>
        <taxon>Metazoa</taxon>
        <taxon>Ecdysozoa</taxon>
        <taxon>Arthropoda</taxon>
        <taxon>Chelicerata</taxon>
        <taxon>Arachnida</taxon>
        <taxon>Acari</taxon>
        <taxon>Parasitiformes</taxon>
        <taxon>Ixodida</taxon>
        <taxon>Ixodoidea</taxon>
        <taxon>Ixodidae</taxon>
        <taxon>Amblyomminae</taxon>
        <taxon>Amblyomma</taxon>
    </lineage>
</organism>
<accession>A0AAQ4F1N3</accession>
<feature type="transmembrane region" description="Helical" evidence="1">
    <location>
        <begin position="287"/>
        <end position="307"/>
    </location>
</feature>
<keyword evidence="1" id="KW-0812">Transmembrane</keyword>
<dbReference type="InterPro" id="IPR052728">
    <property type="entry name" value="O2_lipid_transport_reg"/>
</dbReference>
<gene>
    <name evidence="3" type="ORF">V5799_017986</name>
</gene>
<keyword evidence="1" id="KW-0472">Membrane</keyword>
<feature type="domain" description="Nose resistant-to-fluoxetine protein N-terminal" evidence="2">
    <location>
        <begin position="9"/>
        <end position="142"/>
    </location>
</feature>
<proteinExistence type="predicted"/>
<dbReference type="EMBL" id="JARKHS020008544">
    <property type="protein sequence ID" value="KAK8780673.1"/>
    <property type="molecule type" value="Genomic_DNA"/>
</dbReference>